<sequence>MYAVKASLVGQTFALATANDSGGRKSRIRRSKEERKAMAESFIKSSVGCRYQILNDGNFPSLNLTHKEVGGSFYTVREIVREIIQENKVLGPARGSGEAQKDHIVAGGYSSGSSSLQAQILLSVNELDGVSKYQENDSVRLKLDVNGDCANHQDLDSPKCFTEQRADEMDEDSDELAEKSLNETDQQYESLEPSLNNIALSVDDNQIDGVQFANGTQSDGVCEGSLVSETSQGDRQKELLGACNAELTLPTKELEVETFPLSPAIEEIDGMSGTSTGSVKINGTLNNLVTKHNEISNGIPQFDRFGSPDSLSDMVSAKGADGSEHSTTVPGIVKQQAEINDKVIQGEEANRPHKPVEMLASSAIRDKSLALDQGCVDKVASHRVSTSTTIELSEEVDGLQWMRGDAGKYLPPVLNGALSKKAPKGITCLEESRTETSNKITSEAPVSAVANGSYIQGNRAMSGPSATLDRIDLESWESKETSNQETNPLLAFFKAFVDAFVKFWSE</sequence>
<evidence type="ECO:0000313" key="2">
    <source>
        <dbReference type="EMBL" id="KAJ8422389.1"/>
    </source>
</evidence>
<accession>A0A9Q1JH48</accession>
<keyword evidence="3" id="KW-1185">Reference proteome</keyword>
<comment type="caution">
    <text evidence="2">The sequence shown here is derived from an EMBL/GenBank/DDBJ whole genome shotgun (WGS) entry which is preliminary data.</text>
</comment>
<dbReference type="InterPro" id="IPR058942">
    <property type="entry name" value="AT3G52170-like"/>
</dbReference>
<reference evidence="2" key="1">
    <citation type="submission" date="2022-04" db="EMBL/GenBank/DDBJ databases">
        <title>Carnegiea gigantea Genome sequencing and assembly v2.</title>
        <authorList>
            <person name="Copetti D."/>
            <person name="Sanderson M.J."/>
            <person name="Burquez A."/>
            <person name="Wojciechowski M.F."/>
        </authorList>
    </citation>
    <scope>NUCLEOTIDE SEQUENCE</scope>
    <source>
        <strain evidence="2">SGP5-SGP5p</strain>
        <tissue evidence="2">Aerial part</tissue>
    </source>
</reference>
<evidence type="ECO:0000313" key="3">
    <source>
        <dbReference type="Proteomes" id="UP001153076"/>
    </source>
</evidence>
<dbReference type="Proteomes" id="UP001153076">
    <property type="component" value="Unassembled WGS sequence"/>
</dbReference>
<dbReference type="AlphaFoldDB" id="A0A9Q1JH48"/>
<dbReference type="EMBL" id="JAKOGI010002270">
    <property type="protein sequence ID" value="KAJ8422389.1"/>
    <property type="molecule type" value="Genomic_DNA"/>
</dbReference>
<gene>
    <name evidence="2" type="ORF">Cgig2_024807</name>
</gene>
<name>A0A9Q1JH48_9CARY</name>
<dbReference type="PANTHER" id="PTHR34568:SF1">
    <property type="entry name" value="DNA BINDING PROTEIN"/>
    <property type="match status" value="1"/>
</dbReference>
<protein>
    <recommendedName>
        <fullName evidence="1">AT3G52170-like helix-turn-helix domain-containing protein</fullName>
    </recommendedName>
</protein>
<proteinExistence type="predicted"/>
<dbReference type="OrthoDB" id="787154at2759"/>
<evidence type="ECO:0000259" key="1">
    <source>
        <dbReference type="Pfam" id="PF25896"/>
    </source>
</evidence>
<dbReference type="PANTHER" id="PTHR34568">
    <property type="entry name" value="RRM DOMAIN-CONTAINING PROTEIN"/>
    <property type="match status" value="1"/>
</dbReference>
<feature type="domain" description="AT3G52170-like helix-turn-helix" evidence="1">
    <location>
        <begin position="31"/>
        <end position="84"/>
    </location>
</feature>
<dbReference type="InterPro" id="IPR058941">
    <property type="entry name" value="HTH_AT3G52170-like"/>
</dbReference>
<organism evidence="2 3">
    <name type="scientific">Carnegiea gigantea</name>
    <dbReference type="NCBI Taxonomy" id="171969"/>
    <lineage>
        <taxon>Eukaryota</taxon>
        <taxon>Viridiplantae</taxon>
        <taxon>Streptophyta</taxon>
        <taxon>Embryophyta</taxon>
        <taxon>Tracheophyta</taxon>
        <taxon>Spermatophyta</taxon>
        <taxon>Magnoliopsida</taxon>
        <taxon>eudicotyledons</taxon>
        <taxon>Gunneridae</taxon>
        <taxon>Pentapetalae</taxon>
        <taxon>Caryophyllales</taxon>
        <taxon>Cactineae</taxon>
        <taxon>Cactaceae</taxon>
        <taxon>Cactoideae</taxon>
        <taxon>Echinocereeae</taxon>
        <taxon>Carnegiea</taxon>
    </lineage>
</organism>
<dbReference type="Pfam" id="PF25896">
    <property type="entry name" value="HTH_AT3G52170"/>
    <property type="match status" value="1"/>
</dbReference>